<protein>
    <submittedName>
        <fullName evidence="1">Uncharacterized protein</fullName>
    </submittedName>
</protein>
<accession>A0AAT9GQM0</accession>
<reference evidence="1" key="1">
    <citation type="submission" date="2024-03" db="EMBL/GenBank/DDBJ databases">
        <title>Complete genome sequence of Sulfurisphaera javensis strain KD-1.</title>
        <authorList>
            <person name="Sakai H."/>
            <person name="Nur N."/>
            <person name="Suwanto A."/>
            <person name="Kurosawa N."/>
        </authorList>
    </citation>
    <scope>NUCLEOTIDE SEQUENCE</scope>
    <source>
        <strain evidence="1">KD-1</strain>
    </source>
</reference>
<proteinExistence type="predicted"/>
<organism evidence="1">
    <name type="scientific">Sulfurisphaera javensis</name>
    <dbReference type="NCBI Taxonomy" id="2049879"/>
    <lineage>
        <taxon>Archaea</taxon>
        <taxon>Thermoproteota</taxon>
        <taxon>Thermoprotei</taxon>
        <taxon>Sulfolobales</taxon>
        <taxon>Sulfolobaceae</taxon>
        <taxon>Sulfurisphaera</taxon>
    </lineage>
</organism>
<sequence>MEWKFKNTNKLNANSEKTCTVDEAIKILKNKYNIDIDLLTSITSDVLIKYLTEHKIGIEEIKKKYSNISEIENIINDILKVDEEKNKL</sequence>
<dbReference type="AlphaFoldDB" id="A0AAT9GQM0"/>
<evidence type="ECO:0000313" key="1">
    <source>
        <dbReference type="EMBL" id="BFH73080.1"/>
    </source>
</evidence>
<gene>
    <name evidence="1" type="ORF">SJAV_10240</name>
</gene>
<name>A0AAT9GQM0_9CREN</name>
<dbReference type="KEGG" id="sjv:SJAV_10240"/>
<dbReference type="GeneID" id="92353952"/>
<dbReference type="EMBL" id="AP031322">
    <property type="protein sequence ID" value="BFH73080.1"/>
    <property type="molecule type" value="Genomic_DNA"/>
</dbReference>
<dbReference type="RefSeq" id="WP_369611253.1">
    <property type="nucleotide sequence ID" value="NZ_AP031322.1"/>
</dbReference>